<dbReference type="Gene3D" id="1.25.40.10">
    <property type="entry name" value="Tetratricopeptide repeat domain"/>
    <property type="match status" value="1"/>
</dbReference>
<dbReference type="PROSITE" id="PS51375">
    <property type="entry name" value="PPR"/>
    <property type="match status" value="1"/>
</dbReference>
<dbReference type="Pfam" id="PF13041">
    <property type="entry name" value="PPR_2"/>
    <property type="match status" value="1"/>
</dbReference>
<protein>
    <submittedName>
        <fullName evidence="3">Pentatricopeptide repeat</fullName>
    </submittedName>
</protein>
<gene>
    <name evidence="3" type="ORF">RJ641_027117</name>
</gene>
<proteinExistence type="predicted"/>
<dbReference type="EMBL" id="JBAMMX010000004">
    <property type="protein sequence ID" value="KAK6941740.1"/>
    <property type="molecule type" value="Genomic_DNA"/>
</dbReference>
<organism evidence="3 4">
    <name type="scientific">Dillenia turbinata</name>
    <dbReference type="NCBI Taxonomy" id="194707"/>
    <lineage>
        <taxon>Eukaryota</taxon>
        <taxon>Viridiplantae</taxon>
        <taxon>Streptophyta</taxon>
        <taxon>Embryophyta</taxon>
        <taxon>Tracheophyta</taxon>
        <taxon>Spermatophyta</taxon>
        <taxon>Magnoliopsida</taxon>
        <taxon>eudicotyledons</taxon>
        <taxon>Gunneridae</taxon>
        <taxon>Pentapetalae</taxon>
        <taxon>Dilleniales</taxon>
        <taxon>Dilleniaceae</taxon>
        <taxon>Dillenia</taxon>
    </lineage>
</organism>
<evidence type="ECO:0000313" key="4">
    <source>
        <dbReference type="Proteomes" id="UP001370490"/>
    </source>
</evidence>
<evidence type="ECO:0000256" key="1">
    <source>
        <dbReference type="ARBA" id="ARBA00022737"/>
    </source>
</evidence>
<feature type="repeat" description="PPR" evidence="2">
    <location>
        <begin position="5"/>
        <end position="39"/>
    </location>
</feature>
<comment type="caution">
    <text evidence="3">The sequence shown here is derived from an EMBL/GenBank/DDBJ whole genome shotgun (WGS) entry which is preliminary data.</text>
</comment>
<keyword evidence="1" id="KW-0677">Repeat</keyword>
<evidence type="ECO:0000256" key="2">
    <source>
        <dbReference type="PROSITE-ProRule" id="PRU00708"/>
    </source>
</evidence>
<dbReference type="GO" id="GO:0009451">
    <property type="term" value="P:RNA modification"/>
    <property type="evidence" value="ECO:0007669"/>
    <property type="project" value="InterPro"/>
</dbReference>
<dbReference type="AlphaFoldDB" id="A0AAN8VXP7"/>
<reference evidence="3 4" key="1">
    <citation type="submission" date="2023-12" db="EMBL/GenBank/DDBJ databases">
        <title>A high-quality genome assembly for Dillenia turbinata (Dilleniales).</title>
        <authorList>
            <person name="Chanderbali A."/>
        </authorList>
    </citation>
    <scope>NUCLEOTIDE SEQUENCE [LARGE SCALE GENOMIC DNA]</scope>
    <source>
        <strain evidence="3">LSX21</strain>
        <tissue evidence="3">Leaf</tissue>
    </source>
</reference>
<sequence length="119" mass="13388">MVTEDIIAWTSMVDGLGRHGLRFEALKLFSKMVDEGLQLNSVAFLSLLSACSHCGLVTEGWEVFCSMKWKFASRVYGNRKIGKYAAQKLLDIEPDNVGYYTIWSSIEAIVLESGFKLKK</sequence>
<accession>A0AAN8VXP7</accession>
<keyword evidence="4" id="KW-1185">Reference proteome</keyword>
<dbReference type="InterPro" id="IPR002885">
    <property type="entry name" value="PPR_rpt"/>
</dbReference>
<dbReference type="InterPro" id="IPR046960">
    <property type="entry name" value="PPR_At4g14850-like_plant"/>
</dbReference>
<evidence type="ECO:0000313" key="3">
    <source>
        <dbReference type="EMBL" id="KAK6941740.1"/>
    </source>
</evidence>
<dbReference type="Proteomes" id="UP001370490">
    <property type="component" value="Unassembled WGS sequence"/>
</dbReference>
<name>A0AAN8VXP7_9MAGN</name>
<dbReference type="NCBIfam" id="TIGR00756">
    <property type="entry name" value="PPR"/>
    <property type="match status" value="1"/>
</dbReference>
<dbReference type="InterPro" id="IPR011990">
    <property type="entry name" value="TPR-like_helical_dom_sf"/>
</dbReference>
<dbReference type="PANTHER" id="PTHR47926">
    <property type="entry name" value="PENTATRICOPEPTIDE REPEAT-CONTAINING PROTEIN"/>
    <property type="match status" value="1"/>
</dbReference>
<dbReference type="PANTHER" id="PTHR47926:SF347">
    <property type="entry name" value="PENTATRICOPEPTIDE REPEAT-CONTAINING PROTEIN"/>
    <property type="match status" value="1"/>
</dbReference>
<dbReference type="GO" id="GO:0003723">
    <property type="term" value="F:RNA binding"/>
    <property type="evidence" value="ECO:0007669"/>
    <property type="project" value="InterPro"/>
</dbReference>